<name>L1N8S0_9BACT</name>
<sequence length="74" mass="8638">MHLYIPLLFIPNRFEAMLAKTDAKIIPQTVCDNKKRKKSYFPTVFLTQIKLIDLYQTAKNKKRGFGICTSKVFI</sequence>
<accession>L1N8S0</accession>
<dbReference type="PATRIC" id="fig|1127699.3.peg.1492"/>
<dbReference type="Proteomes" id="UP000010433">
    <property type="component" value="Unassembled WGS sequence"/>
</dbReference>
<proteinExistence type="predicted"/>
<dbReference type="HOGENOM" id="CLU_2684780_0_0_10"/>
<evidence type="ECO:0000313" key="1">
    <source>
        <dbReference type="EMBL" id="EKX99669.1"/>
    </source>
</evidence>
<dbReference type="EMBL" id="AMEP01000098">
    <property type="protein sequence ID" value="EKX99669.1"/>
    <property type="molecule type" value="Genomic_DNA"/>
</dbReference>
<keyword evidence="2" id="KW-1185">Reference proteome</keyword>
<dbReference type="AlphaFoldDB" id="L1N8S0"/>
<protein>
    <submittedName>
        <fullName evidence="1">Uncharacterized protein</fullName>
    </submittedName>
</protein>
<evidence type="ECO:0000313" key="2">
    <source>
        <dbReference type="Proteomes" id="UP000010433"/>
    </source>
</evidence>
<reference evidence="1 2" key="1">
    <citation type="submission" date="2012-05" db="EMBL/GenBank/DDBJ databases">
        <authorList>
            <person name="Weinstock G."/>
            <person name="Sodergren E."/>
            <person name="Lobos E.A."/>
            <person name="Fulton L."/>
            <person name="Fulton R."/>
            <person name="Courtney L."/>
            <person name="Fronick C."/>
            <person name="O'Laughlin M."/>
            <person name="Godfrey J."/>
            <person name="Wilson R.M."/>
            <person name="Miner T."/>
            <person name="Farmer C."/>
            <person name="Delehaunty K."/>
            <person name="Cordes M."/>
            <person name="Minx P."/>
            <person name="Tomlinson C."/>
            <person name="Chen J."/>
            <person name="Wollam A."/>
            <person name="Pepin K.H."/>
            <person name="Bhonagiri V."/>
            <person name="Zhang X."/>
            <person name="Suruliraj S."/>
            <person name="Warren W."/>
            <person name="Mitreva M."/>
            <person name="Mardis E.R."/>
            <person name="Wilson R.K."/>
        </authorList>
    </citation>
    <scope>NUCLEOTIDE SEQUENCE [LARGE SCALE GENOMIC DNA]</scope>
    <source>
        <strain evidence="1 2">F0055</strain>
    </source>
</reference>
<gene>
    <name evidence="1" type="ORF">HMPREF9151_01615</name>
</gene>
<comment type="caution">
    <text evidence="1">The sequence shown here is derived from an EMBL/GenBank/DDBJ whole genome shotgun (WGS) entry which is preliminary data.</text>
</comment>
<dbReference type="STRING" id="1127699.HMPREF9151_01615"/>
<organism evidence="1 2">
    <name type="scientific">Hoylesella saccharolytica F0055</name>
    <dbReference type="NCBI Taxonomy" id="1127699"/>
    <lineage>
        <taxon>Bacteria</taxon>
        <taxon>Pseudomonadati</taxon>
        <taxon>Bacteroidota</taxon>
        <taxon>Bacteroidia</taxon>
        <taxon>Bacteroidales</taxon>
        <taxon>Prevotellaceae</taxon>
        <taxon>Hoylesella</taxon>
    </lineage>
</organism>